<reference evidence="5 6" key="1">
    <citation type="submission" date="2019-06" db="EMBL/GenBank/DDBJ databases">
        <title>Sequencing the genomes of 1000 actinobacteria strains.</title>
        <authorList>
            <person name="Klenk H.-P."/>
        </authorList>
    </citation>
    <scope>NUCLEOTIDE SEQUENCE [LARGE SCALE GENOMIC DNA]</scope>
    <source>
        <strain evidence="5 6">DSM 45679</strain>
    </source>
</reference>
<dbReference type="AlphaFoldDB" id="A0A542DMK3"/>
<dbReference type="Pfam" id="PF00012">
    <property type="entry name" value="HSP70"/>
    <property type="match status" value="1"/>
</dbReference>
<evidence type="ECO:0000313" key="5">
    <source>
        <dbReference type="EMBL" id="TQJ04331.1"/>
    </source>
</evidence>
<name>A0A542DMK3_AMYCI</name>
<evidence type="ECO:0000256" key="1">
    <source>
        <dbReference type="ARBA" id="ARBA00022741"/>
    </source>
</evidence>
<dbReference type="EMBL" id="VFML01000001">
    <property type="protein sequence ID" value="TQJ04331.1"/>
    <property type="molecule type" value="Genomic_DNA"/>
</dbReference>
<organism evidence="5 6">
    <name type="scientific">Amycolatopsis cihanbeyliensis</name>
    <dbReference type="NCBI Taxonomy" id="1128664"/>
    <lineage>
        <taxon>Bacteria</taxon>
        <taxon>Bacillati</taxon>
        <taxon>Actinomycetota</taxon>
        <taxon>Actinomycetes</taxon>
        <taxon>Pseudonocardiales</taxon>
        <taxon>Pseudonocardiaceae</taxon>
        <taxon>Amycolatopsis</taxon>
    </lineage>
</organism>
<evidence type="ECO:0000256" key="2">
    <source>
        <dbReference type="ARBA" id="ARBA00022840"/>
    </source>
</evidence>
<proteinExistence type="predicted"/>
<dbReference type="RefSeq" id="WP_142000020.1">
    <property type="nucleotide sequence ID" value="NZ_VFML01000001.1"/>
</dbReference>
<comment type="caution">
    <text evidence="5">The sequence shown here is derived from an EMBL/GenBank/DDBJ whole genome shotgun (WGS) entry which is preliminary data.</text>
</comment>
<dbReference type="SUPFAM" id="SSF53067">
    <property type="entry name" value="Actin-like ATPase domain"/>
    <property type="match status" value="2"/>
</dbReference>
<keyword evidence="6" id="KW-1185">Reference proteome</keyword>
<gene>
    <name evidence="5" type="ORF">FB471_4118</name>
</gene>
<dbReference type="InterPro" id="IPR013126">
    <property type="entry name" value="Hsp_70_fam"/>
</dbReference>
<dbReference type="Gene3D" id="3.90.640.10">
    <property type="entry name" value="Actin, Chain A, domain 4"/>
    <property type="match status" value="1"/>
</dbReference>
<feature type="region of interest" description="Disordered" evidence="4">
    <location>
        <begin position="352"/>
        <end position="410"/>
    </location>
</feature>
<feature type="compositionally biased region" description="Pro residues" evidence="4">
    <location>
        <begin position="369"/>
        <end position="388"/>
    </location>
</feature>
<accession>A0A542DMK3</accession>
<dbReference type="GO" id="GO:0005524">
    <property type="term" value="F:ATP binding"/>
    <property type="evidence" value="ECO:0007669"/>
    <property type="project" value="UniProtKB-KW"/>
</dbReference>
<protein>
    <submittedName>
        <fullName evidence="5">Hsp70 protein</fullName>
    </submittedName>
</protein>
<dbReference type="Gene3D" id="3.30.420.40">
    <property type="match status" value="2"/>
</dbReference>
<keyword evidence="3" id="KW-0143">Chaperone</keyword>
<evidence type="ECO:0000313" key="6">
    <source>
        <dbReference type="Proteomes" id="UP000320876"/>
    </source>
</evidence>
<dbReference type="PANTHER" id="PTHR45639">
    <property type="entry name" value="HSC70CB, ISOFORM G-RELATED"/>
    <property type="match status" value="1"/>
</dbReference>
<dbReference type="InterPro" id="IPR043129">
    <property type="entry name" value="ATPase_NBD"/>
</dbReference>
<keyword evidence="1" id="KW-0547">Nucleotide-binding</keyword>
<evidence type="ECO:0000256" key="3">
    <source>
        <dbReference type="ARBA" id="ARBA00023186"/>
    </source>
</evidence>
<evidence type="ECO:0000256" key="4">
    <source>
        <dbReference type="SAM" id="MobiDB-lite"/>
    </source>
</evidence>
<dbReference type="OrthoDB" id="9766019at2"/>
<dbReference type="Proteomes" id="UP000320876">
    <property type="component" value="Unassembled WGS sequence"/>
</dbReference>
<dbReference type="GO" id="GO:0140662">
    <property type="term" value="F:ATP-dependent protein folding chaperone"/>
    <property type="evidence" value="ECO:0007669"/>
    <property type="project" value="InterPro"/>
</dbReference>
<keyword evidence="2" id="KW-0067">ATP-binding</keyword>
<sequence length="410" mass="42595">MRYVLGIELGGTRSKAAVLRYDGESWGDPQAVPLDGTPWVESVLHVSREGTVLAGRAALQWAGAEPERVARGFLRRVGDETPFVLGTHCYPAEVLTAVLVGWIADRVAEAERDEATRVAVTHPAGWGAHRRGLLGEALHEAGLPGVLLLPSPVAVAENHLARHGAEPGDALVVCRFGGEQVEATVLRRTPTGFEPLAHGEQVGPGAGTELDDLLTAHVLARLAREEPPPDAAMAGLRAACTGAKEQLSVGTEADLPTAGVRVTRPEFDALARPALTEAVALARRTAGAVPAGELSAVLLAGGTARVPLVTELVESAFGRAPAAEADPASAAARGAALATLAALSRTAGPVHPTDQVALVPAGDPEPELEPPPPRPPVEITPLEPPRPRLPTRRRNRAAAKAEPAEQKDGS</sequence>